<evidence type="ECO:0000256" key="3">
    <source>
        <dbReference type="ARBA" id="ARBA00022795"/>
    </source>
</evidence>
<dbReference type="EMBL" id="CP000116">
    <property type="protein sequence ID" value="AAZ97558.1"/>
    <property type="molecule type" value="Genomic_DNA"/>
</dbReference>
<gene>
    <name evidence="6" type="ordered locus">Tbd_1605</name>
</gene>
<feature type="domain" description="Flagellar hook-length control protein-like C-terminal" evidence="5">
    <location>
        <begin position="234"/>
        <end position="316"/>
    </location>
</feature>
<keyword evidence="7" id="KW-1185">Reference proteome</keyword>
<dbReference type="RefSeq" id="WP_011312117.1">
    <property type="nucleotide sequence ID" value="NC_007404.1"/>
</dbReference>
<evidence type="ECO:0000259" key="5">
    <source>
        <dbReference type="Pfam" id="PF02120"/>
    </source>
</evidence>
<dbReference type="InterPro" id="IPR038610">
    <property type="entry name" value="FliK-like_C_sf"/>
</dbReference>
<dbReference type="GO" id="GO:0044780">
    <property type="term" value="P:bacterial-type flagellum assembly"/>
    <property type="evidence" value="ECO:0007669"/>
    <property type="project" value="InterPro"/>
</dbReference>
<keyword evidence="6" id="KW-0282">Flagellum</keyword>
<keyword evidence="3" id="KW-1005">Bacterial flagellum biogenesis</keyword>
<dbReference type="GO" id="GO:0009424">
    <property type="term" value="C:bacterial-type flagellum hook"/>
    <property type="evidence" value="ECO:0007669"/>
    <property type="project" value="InterPro"/>
</dbReference>
<dbReference type="Gene3D" id="3.30.750.140">
    <property type="match status" value="1"/>
</dbReference>
<dbReference type="PRINTS" id="PR01007">
    <property type="entry name" value="FLGHOOKFLIK"/>
</dbReference>
<feature type="region of interest" description="Disordered" evidence="4">
    <location>
        <begin position="1"/>
        <end position="28"/>
    </location>
</feature>
<reference evidence="6 7" key="1">
    <citation type="journal article" date="2006" name="J. Bacteriol.">
        <title>The genome sequence of the obligately chemolithoautotrophic, facultatively anaerobic bacterium Thiobacillus denitrificans.</title>
        <authorList>
            <person name="Beller H.R."/>
            <person name="Chain P.S."/>
            <person name="Letain T.E."/>
            <person name="Chakicherla A."/>
            <person name="Larimer F.W."/>
            <person name="Richardson P.M."/>
            <person name="Coleman M.A."/>
            <person name="Wood A.P."/>
            <person name="Kelly D.P."/>
        </authorList>
    </citation>
    <scope>NUCLEOTIDE SEQUENCE [LARGE SCALE GENOMIC DNA]</scope>
    <source>
        <strain evidence="6 7">ATCC 25259</strain>
    </source>
</reference>
<dbReference type="AlphaFoldDB" id="Q3SIH0"/>
<organism evidence="6 7">
    <name type="scientific">Thiobacillus denitrificans (strain ATCC 25259 / T1)</name>
    <dbReference type="NCBI Taxonomy" id="292415"/>
    <lineage>
        <taxon>Bacteria</taxon>
        <taxon>Pseudomonadati</taxon>
        <taxon>Pseudomonadota</taxon>
        <taxon>Betaproteobacteria</taxon>
        <taxon>Nitrosomonadales</taxon>
        <taxon>Thiobacillaceae</taxon>
        <taxon>Thiobacillus</taxon>
    </lineage>
</organism>
<comment type="function">
    <text evidence="1">Controls the length of the flagellar hook.</text>
</comment>
<feature type="region of interest" description="Disordered" evidence="4">
    <location>
        <begin position="306"/>
        <end position="328"/>
    </location>
</feature>
<sequence>MNATPMNLNPGNAVQGQAPGAKQGDAHAAEVPFSRVLSGEIARTARGGAEETPASASPAADLAGAALAAGLGAEADRALPTAKPDAAADTLVPLTDTLLGLAITPDALARTAPVAVETPGTAARTASADGKPIDLLGRGAAAGARKDAASLPAAAPDVAEAAGSEAAATFAERLAVARQGDPAGASERVAELMSQPGLRAVAAPPAEATAVHEAGGKHLAPSVGTAAWGQALGEKLVWMASGNQQTASLTLNPPNLGPLQIVVNVSNDQATANFFAAQPEVRQALESAFPRLREMMSEAGIQLGQATVSAETPQQQSHPSDSQGHRAAAGFARGADDGVDLAAGLATPARSGRGLVDTFA</sequence>
<feature type="compositionally biased region" description="Polar residues" evidence="4">
    <location>
        <begin position="306"/>
        <end position="322"/>
    </location>
</feature>
<feature type="compositionally biased region" description="Polar residues" evidence="4">
    <location>
        <begin position="1"/>
        <end position="15"/>
    </location>
</feature>
<proteinExistence type="inferred from homology"/>
<evidence type="ECO:0000256" key="1">
    <source>
        <dbReference type="ARBA" id="ARBA00003944"/>
    </source>
</evidence>
<evidence type="ECO:0000256" key="2">
    <source>
        <dbReference type="ARBA" id="ARBA00009149"/>
    </source>
</evidence>
<dbReference type="InterPro" id="IPR001635">
    <property type="entry name" value="Flag_hook_Flik"/>
</dbReference>
<comment type="similarity">
    <text evidence="2">Belongs to the FliK family.</text>
</comment>
<dbReference type="KEGG" id="tbd:Tbd_1605"/>
<dbReference type="PANTHER" id="PTHR37533:SF2">
    <property type="entry name" value="FLAGELLAR HOOK-LENGTH CONTROL PROTEIN"/>
    <property type="match status" value="1"/>
</dbReference>
<accession>Q3SIH0</accession>
<evidence type="ECO:0000313" key="7">
    <source>
        <dbReference type="Proteomes" id="UP000008291"/>
    </source>
</evidence>
<dbReference type="CDD" id="cd17470">
    <property type="entry name" value="T3SS_Flik_C"/>
    <property type="match status" value="1"/>
</dbReference>
<protein>
    <submittedName>
        <fullName evidence="6">Putative flagellar hook-length control protein FliK</fullName>
    </submittedName>
</protein>
<dbReference type="PANTHER" id="PTHR37533">
    <property type="entry name" value="FLAGELLAR HOOK-LENGTH CONTROL PROTEIN"/>
    <property type="match status" value="1"/>
</dbReference>
<dbReference type="Pfam" id="PF02120">
    <property type="entry name" value="Flg_hook"/>
    <property type="match status" value="1"/>
</dbReference>
<name>Q3SIH0_THIDA</name>
<keyword evidence="6" id="KW-0969">Cilium</keyword>
<keyword evidence="6" id="KW-0966">Cell projection</keyword>
<evidence type="ECO:0000256" key="4">
    <source>
        <dbReference type="SAM" id="MobiDB-lite"/>
    </source>
</evidence>
<dbReference type="InterPro" id="IPR021136">
    <property type="entry name" value="Flagellar_hook_control-like_C"/>
</dbReference>
<dbReference type="Proteomes" id="UP000008291">
    <property type="component" value="Chromosome"/>
</dbReference>
<dbReference type="STRING" id="292415.Tbd_1605"/>
<dbReference type="HOGENOM" id="CLU_769319_0_0_4"/>
<evidence type="ECO:0000313" key="6">
    <source>
        <dbReference type="EMBL" id="AAZ97558.1"/>
    </source>
</evidence>
<dbReference type="eggNOG" id="COG3144">
    <property type="taxonomic scope" value="Bacteria"/>
</dbReference>
<dbReference type="InterPro" id="IPR052563">
    <property type="entry name" value="FliK"/>
</dbReference>